<dbReference type="InterPro" id="IPR036291">
    <property type="entry name" value="NAD(P)-bd_dom_sf"/>
</dbReference>
<dbReference type="NCBIfam" id="NF006110">
    <property type="entry name" value="PRK08261.1"/>
    <property type="match status" value="1"/>
</dbReference>
<dbReference type="RefSeq" id="WP_107940727.1">
    <property type="nucleotide sequence ID" value="NZ_QANS01000004.1"/>
</dbReference>
<dbReference type="PRINTS" id="PR00080">
    <property type="entry name" value="SDRFAMILY"/>
</dbReference>
<proteinExistence type="inferred from homology"/>
<dbReference type="AlphaFoldDB" id="A0A2T5MEY1"/>
<comment type="similarity">
    <text evidence="1">Belongs to the short-chain dehydrogenases/reductases (SDR) family.</text>
</comment>
<dbReference type="SMART" id="SM00822">
    <property type="entry name" value="PKS_KR"/>
    <property type="match status" value="1"/>
</dbReference>
<dbReference type="PANTHER" id="PTHR42760:SF78">
    <property type="entry name" value="3-OXOACYL-[ACYL-CARRIER-PROTEIN] REDUCTASE [NADH]"/>
    <property type="match status" value="1"/>
</dbReference>
<dbReference type="EMBL" id="QANS01000004">
    <property type="protein sequence ID" value="PTU31140.1"/>
    <property type="molecule type" value="Genomic_DNA"/>
</dbReference>
<dbReference type="InterPro" id="IPR057326">
    <property type="entry name" value="KR_dom"/>
</dbReference>
<dbReference type="Gene3D" id="3.40.50.720">
    <property type="entry name" value="NAD(P)-binding Rossmann-like Domain"/>
    <property type="match status" value="2"/>
</dbReference>
<gene>
    <name evidence="3" type="ORF">CJD38_12695</name>
</gene>
<dbReference type="PROSITE" id="PS00061">
    <property type="entry name" value="ADH_SHORT"/>
    <property type="match status" value="1"/>
</dbReference>
<dbReference type="InterPro" id="IPR002347">
    <property type="entry name" value="SDR_fam"/>
</dbReference>
<evidence type="ECO:0000313" key="4">
    <source>
        <dbReference type="Proteomes" id="UP000244248"/>
    </source>
</evidence>
<reference evidence="3 4" key="1">
    <citation type="submission" date="2018-04" db="EMBL/GenBank/DDBJ databases">
        <title>Novel species isolated from glacier.</title>
        <authorList>
            <person name="Liu Q."/>
            <person name="Xin Y.-H."/>
        </authorList>
    </citation>
    <scope>NUCLEOTIDE SEQUENCE [LARGE SCALE GENOMIC DNA]</scope>
    <source>
        <strain evidence="3 4">GT1R17</strain>
    </source>
</reference>
<dbReference type="PRINTS" id="PR00081">
    <property type="entry name" value="GDHRDH"/>
</dbReference>
<dbReference type="PANTHER" id="PTHR42760">
    <property type="entry name" value="SHORT-CHAIN DEHYDROGENASES/REDUCTASES FAMILY MEMBER"/>
    <property type="match status" value="1"/>
</dbReference>
<organism evidence="3 4">
    <name type="scientific">Stenotrophobium rhamnosiphilum</name>
    <dbReference type="NCBI Taxonomy" id="2029166"/>
    <lineage>
        <taxon>Bacteria</taxon>
        <taxon>Pseudomonadati</taxon>
        <taxon>Pseudomonadota</taxon>
        <taxon>Gammaproteobacteria</taxon>
        <taxon>Nevskiales</taxon>
        <taxon>Nevskiaceae</taxon>
        <taxon>Stenotrophobium</taxon>
    </lineage>
</organism>
<name>A0A2T5MEY1_9GAMM</name>
<dbReference type="SUPFAM" id="SSF51735">
    <property type="entry name" value="NAD(P)-binding Rossmann-fold domains"/>
    <property type="match status" value="2"/>
</dbReference>
<dbReference type="FunFam" id="3.40.50.720:FF:000338">
    <property type="entry name" value="3-oxoacyl-ACP reductase FabG"/>
    <property type="match status" value="1"/>
</dbReference>
<comment type="caution">
    <text evidence="3">The sequence shown here is derived from an EMBL/GenBank/DDBJ whole genome shotgun (WGS) entry which is preliminary data.</text>
</comment>
<evidence type="ECO:0000259" key="2">
    <source>
        <dbReference type="SMART" id="SM00822"/>
    </source>
</evidence>
<dbReference type="Proteomes" id="UP000244248">
    <property type="component" value="Unassembled WGS sequence"/>
</dbReference>
<evidence type="ECO:0000256" key="1">
    <source>
        <dbReference type="ARBA" id="ARBA00006484"/>
    </source>
</evidence>
<sequence>MSDRYLELSHTPFGKALASLLGLPQPPRLKRASGPWAQQPLIGVPALVGATTNAQFVAPLLKALTEAGATLRIQPEHVGLPLIKAAAQKLGVTLAGNPAKGSGDAPSALYVVDASGLANPAQIRELYDFLQPVTGGIPANGRVLILSRAPSEAGDAAHVASATALRGFIRALGKEVGKKGITANLLEVQTGAEDWLAGPLRFFLSEHSAFISGQVLPVGAGPREEPIALSGSLQGKVALVTGAARGIGASIAETLAREGATIIGMDHPSAEGGLAETMARIGGVGLALDVTAKDAAQRIAEEANKKFGGLDIVVHNAGVTRDKMLRNMAPHLWDMVLDINFGAILRINEGLLKDGLKDGARMVCISSIGGISGNAGQTNYAATKAGIIGYASSMASTMARHGGAINAVAPGFIETAMTAQMPVGPREVGRRLSSLGQGGMPIDIAEAVTFFASHAAGGINGQTLRVCGQNFMGA</sequence>
<dbReference type="OrthoDB" id="9804774at2"/>
<feature type="domain" description="Ketoreductase" evidence="2">
    <location>
        <begin position="236"/>
        <end position="411"/>
    </location>
</feature>
<protein>
    <submittedName>
        <fullName evidence="3">3-oxoacyl-ACP reductase</fullName>
    </submittedName>
</protein>
<dbReference type="Pfam" id="PF13561">
    <property type="entry name" value="adh_short_C2"/>
    <property type="match status" value="1"/>
</dbReference>
<accession>A0A2T5MEY1</accession>
<keyword evidence="4" id="KW-1185">Reference proteome</keyword>
<evidence type="ECO:0000313" key="3">
    <source>
        <dbReference type="EMBL" id="PTU31140.1"/>
    </source>
</evidence>
<dbReference type="GO" id="GO:0016616">
    <property type="term" value="F:oxidoreductase activity, acting on the CH-OH group of donors, NAD or NADP as acceptor"/>
    <property type="evidence" value="ECO:0007669"/>
    <property type="project" value="UniProtKB-ARBA"/>
</dbReference>
<dbReference type="InterPro" id="IPR020904">
    <property type="entry name" value="Sc_DH/Rdtase_CS"/>
</dbReference>